<evidence type="ECO:0000313" key="3">
    <source>
        <dbReference type="Proteomes" id="UP001215598"/>
    </source>
</evidence>
<sequence>MHMTKSFSDKSPNSAKIEKEFTPAITEFRHFRRAFSTAETQNFSRSFNLVETQSFGLNFTSLESKSKLCISSELKFGPRTVRRQSTAWLATIRCPSPPQHPTIRAQTVCGPSFCSSSHFYRALGTLGAATVGREAEAVLLPGCGKRHREYYDFVRAGGFAGMERIIRYWLRKMGETDYVEQKKARRLYIHHVVLYIKEACPYLKNNLGRSKVQKLLSPPPAGPSSQQLRPATKAQPTNCLDADGRTPGRGWAADGQKLSRGLSSDGLRTKFQLARNAKFRL</sequence>
<dbReference type="AlphaFoldDB" id="A0AAD7NFN6"/>
<name>A0AAD7NFN6_9AGAR</name>
<protein>
    <submittedName>
        <fullName evidence="2">Uncharacterized protein</fullName>
    </submittedName>
</protein>
<keyword evidence="3" id="KW-1185">Reference proteome</keyword>
<comment type="caution">
    <text evidence="2">The sequence shown here is derived from an EMBL/GenBank/DDBJ whole genome shotgun (WGS) entry which is preliminary data.</text>
</comment>
<reference evidence="2" key="1">
    <citation type="submission" date="2023-03" db="EMBL/GenBank/DDBJ databases">
        <title>Massive genome expansion in bonnet fungi (Mycena s.s.) driven by repeated elements and novel gene families across ecological guilds.</title>
        <authorList>
            <consortium name="Lawrence Berkeley National Laboratory"/>
            <person name="Harder C.B."/>
            <person name="Miyauchi S."/>
            <person name="Viragh M."/>
            <person name="Kuo A."/>
            <person name="Thoen E."/>
            <person name="Andreopoulos B."/>
            <person name="Lu D."/>
            <person name="Skrede I."/>
            <person name="Drula E."/>
            <person name="Henrissat B."/>
            <person name="Morin E."/>
            <person name="Kohler A."/>
            <person name="Barry K."/>
            <person name="LaButti K."/>
            <person name="Morin E."/>
            <person name="Salamov A."/>
            <person name="Lipzen A."/>
            <person name="Mereny Z."/>
            <person name="Hegedus B."/>
            <person name="Baldrian P."/>
            <person name="Stursova M."/>
            <person name="Weitz H."/>
            <person name="Taylor A."/>
            <person name="Grigoriev I.V."/>
            <person name="Nagy L.G."/>
            <person name="Martin F."/>
            <person name="Kauserud H."/>
        </authorList>
    </citation>
    <scope>NUCLEOTIDE SEQUENCE</scope>
    <source>
        <strain evidence="2">CBHHK182m</strain>
    </source>
</reference>
<evidence type="ECO:0000256" key="1">
    <source>
        <dbReference type="SAM" id="MobiDB-lite"/>
    </source>
</evidence>
<proteinExistence type="predicted"/>
<evidence type="ECO:0000313" key="2">
    <source>
        <dbReference type="EMBL" id="KAJ7758243.1"/>
    </source>
</evidence>
<gene>
    <name evidence="2" type="ORF">B0H16DRAFT_1457293</name>
</gene>
<organism evidence="2 3">
    <name type="scientific">Mycena metata</name>
    <dbReference type="NCBI Taxonomy" id="1033252"/>
    <lineage>
        <taxon>Eukaryota</taxon>
        <taxon>Fungi</taxon>
        <taxon>Dikarya</taxon>
        <taxon>Basidiomycota</taxon>
        <taxon>Agaricomycotina</taxon>
        <taxon>Agaricomycetes</taxon>
        <taxon>Agaricomycetidae</taxon>
        <taxon>Agaricales</taxon>
        <taxon>Marasmiineae</taxon>
        <taxon>Mycenaceae</taxon>
        <taxon>Mycena</taxon>
    </lineage>
</organism>
<feature type="compositionally biased region" description="Polar residues" evidence="1">
    <location>
        <begin position="223"/>
        <end position="238"/>
    </location>
</feature>
<accession>A0AAD7NFN6</accession>
<dbReference type="Proteomes" id="UP001215598">
    <property type="component" value="Unassembled WGS sequence"/>
</dbReference>
<feature type="region of interest" description="Disordered" evidence="1">
    <location>
        <begin position="213"/>
        <end position="255"/>
    </location>
</feature>
<dbReference type="EMBL" id="JARKIB010000042">
    <property type="protein sequence ID" value="KAJ7758243.1"/>
    <property type="molecule type" value="Genomic_DNA"/>
</dbReference>